<keyword evidence="3" id="KW-1185">Reference proteome</keyword>
<proteinExistence type="predicted"/>
<dbReference type="PATRIC" id="fig|864069.3.peg.289"/>
<dbReference type="Proteomes" id="UP000003947">
    <property type="component" value="Unassembled WGS sequence"/>
</dbReference>
<dbReference type="HOGENOM" id="CLU_2717869_0_0_5"/>
<evidence type="ECO:0000313" key="2">
    <source>
        <dbReference type="EMBL" id="EIM30990.1"/>
    </source>
</evidence>
<reference evidence="2 3" key="1">
    <citation type="submission" date="2012-02" db="EMBL/GenBank/DDBJ databases">
        <title>Improved High-Quality Draft sequence of Microvirga sp. WSM3557.</title>
        <authorList>
            <consortium name="US DOE Joint Genome Institute"/>
            <person name="Lucas S."/>
            <person name="Han J."/>
            <person name="Lapidus A."/>
            <person name="Cheng J.-F."/>
            <person name="Goodwin L."/>
            <person name="Pitluck S."/>
            <person name="Peters L."/>
            <person name="Zhang X."/>
            <person name="Detter J.C."/>
            <person name="Han C."/>
            <person name="Tapia R."/>
            <person name="Land M."/>
            <person name="Hauser L."/>
            <person name="Kyrpides N."/>
            <person name="Ivanova N."/>
            <person name="Pagani I."/>
            <person name="Brau L."/>
            <person name="Yates R."/>
            <person name="O'Hara G."/>
            <person name="Rui T."/>
            <person name="Howieson J."/>
            <person name="Reeve W."/>
            <person name="Woyke T."/>
        </authorList>
    </citation>
    <scope>NUCLEOTIDE SEQUENCE [LARGE SCALE GENOMIC DNA]</scope>
    <source>
        <strain evidence="2 3">WSM3557</strain>
    </source>
</reference>
<dbReference type="STRING" id="864069.MicloDRAFT_00002710"/>
<protein>
    <recommendedName>
        <fullName evidence="4">Nodulation protein NopA</fullName>
    </recommendedName>
</protein>
<evidence type="ECO:0000313" key="3">
    <source>
        <dbReference type="Proteomes" id="UP000003947"/>
    </source>
</evidence>
<evidence type="ECO:0008006" key="4">
    <source>
        <dbReference type="Google" id="ProtNLM"/>
    </source>
</evidence>
<accession>I4Z448</accession>
<feature type="compositionally biased region" description="Gly residues" evidence="1">
    <location>
        <begin position="1"/>
        <end position="13"/>
    </location>
</feature>
<dbReference type="eggNOG" id="ENOG5033MA7">
    <property type="taxonomic scope" value="Bacteria"/>
</dbReference>
<feature type="region of interest" description="Disordered" evidence="1">
    <location>
        <begin position="1"/>
        <end position="31"/>
    </location>
</feature>
<feature type="compositionally biased region" description="Low complexity" evidence="1">
    <location>
        <begin position="14"/>
        <end position="31"/>
    </location>
</feature>
<evidence type="ECO:0000256" key="1">
    <source>
        <dbReference type="SAM" id="MobiDB-lite"/>
    </source>
</evidence>
<sequence>MSKVGRGNGGGGNNTISTSGSKETSSSGAAAFQGQLKELAKVSAEATSRSMDLRVLTTQLTTIKKVADERVS</sequence>
<gene>
    <name evidence="2" type="ORF">MicloDRAFT_00002710</name>
</gene>
<dbReference type="EMBL" id="JH660634">
    <property type="protein sequence ID" value="EIM30990.1"/>
    <property type="molecule type" value="Genomic_DNA"/>
</dbReference>
<organism evidence="2 3">
    <name type="scientific">Microvirga lotononidis</name>
    <dbReference type="NCBI Taxonomy" id="864069"/>
    <lineage>
        <taxon>Bacteria</taxon>
        <taxon>Pseudomonadati</taxon>
        <taxon>Pseudomonadota</taxon>
        <taxon>Alphaproteobacteria</taxon>
        <taxon>Hyphomicrobiales</taxon>
        <taxon>Methylobacteriaceae</taxon>
        <taxon>Microvirga</taxon>
    </lineage>
</organism>
<name>I4Z448_9HYPH</name>
<dbReference type="AlphaFoldDB" id="I4Z448"/>